<feature type="non-terminal residue" evidence="1">
    <location>
        <position position="466"/>
    </location>
</feature>
<sequence>MASEPQYIRFRSTTNPFVDRSGTQIGAKLDTQLFMLSDFTTNVQNLTNMVTNAGGAYLCFSSMDASAETAWAILPMSNAAWELGCSGTANSGKGAYYSLGLTAADGNGWVGFRDEGREKQPGSTATIVYRFGIRVGGCIIPWGTVPGVSTPSHAWDFKHSCSSQVTDSVGDVRATLNGVGSNMSCSKIGGVRLDGSGSYVSYGSWTWGGVTTIEAYVKLTSLSASQSVFDCASGEGRLSNDVALTASNDSALHVLVSTASINSNNDNNNDNNNNDAGLTTRVSSPSFWPTSTWVHVVVTMDGPQVTIYKDGALEQQLSSGQQPDRARRSHCYTGKSNVGTDEFLTGSIAYVRMWNGVAVNTSEVAMIYAHRQDCSTYTCGTNCGNGECYSDQRLISSASQIAGQSDVLCCEHVCSEHECRSGDQLKSNASSLYGQRGTDCCEIASTTSMSSTTTTTKTATATTSST</sequence>
<accession>A0A813HHP0</accession>
<dbReference type="AlphaFoldDB" id="A0A813HHP0"/>
<name>A0A813HHP0_POLGL</name>
<dbReference type="Pfam" id="PF13385">
    <property type="entry name" value="Laminin_G_3"/>
    <property type="match status" value="1"/>
</dbReference>
<dbReference type="EMBL" id="CAJNNV010031644">
    <property type="protein sequence ID" value="CAE8637210.1"/>
    <property type="molecule type" value="Genomic_DNA"/>
</dbReference>
<dbReference type="Gene3D" id="2.60.120.200">
    <property type="match status" value="1"/>
</dbReference>
<gene>
    <name evidence="1" type="ORF">PGLA1383_LOCUS52594</name>
</gene>
<comment type="caution">
    <text evidence="1">The sequence shown here is derived from an EMBL/GenBank/DDBJ whole genome shotgun (WGS) entry which is preliminary data.</text>
</comment>
<keyword evidence="2" id="KW-1185">Reference proteome</keyword>
<dbReference type="SUPFAM" id="SSF49899">
    <property type="entry name" value="Concanavalin A-like lectins/glucanases"/>
    <property type="match status" value="1"/>
</dbReference>
<dbReference type="Proteomes" id="UP000654075">
    <property type="component" value="Unassembled WGS sequence"/>
</dbReference>
<evidence type="ECO:0000313" key="2">
    <source>
        <dbReference type="Proteomes" id="UP000654075"/>
    </source>
</evidence>
<dbReference type="InterPro" id="IPR013320">
    <property type="entry name" value="ConA-like_dom_sf"/>
</dbReference>
<organism evidence="1 2">
    <name type="scientific">Polarella glacialis</name>
    <name type="common">Dinoflagellate</name>
    <dbReference type="NCBI Taxonomy" id="89957"/>
    <lineage>
        <taxon>Eukaryota</taxon>
        <taxon>Sar</taxon>
        <taxon>Alveolata</taxon>
        <taxon>Dinophyceae</taxon>
        <taxon>Suessiales</taxon>
        <taxon>Suessiaceae</taxon>
        <taxon>Polarella</taxon>
    </lineage>
</organism>
<evidence type="ECO:0000313" key="1">
    <source>
        <dbReference type="EMBL" id="CAE8637210.1"/>
    </source>
</evidence>
<reference evidence="1" key="1">
    <citation type="submission" date="2021-02" db="EMBL/GenBank/DDBJ databases">
        <authorList>
            <person name="Dougan E. K."/>
            <person name="Rhodes N."/>
            <person name="Thang M."/>
            <person name="Chan C."/>
        </authorList>
    </citation>
    <scope>NUCLEOTIDE SEQUENCE</scope>
</reference>
<proteinExistence type="predicted"/>
<protein>
    <submittedName>
        <fullName evidence="1">Uncharacterized protein</fullName>
    </submittedName>
</protein>
<dbReference type="OrthoDB" id="203208at2759"/>